<gene>
    <name evidence="2" type="ORF">EMEDMD4_310045</name>
</gene>
<dbReference type="EMBL" id="CABFNB010000097">
    <property type="protein sequence ID" value="VTZ61796.1"/>
    <property type="molecule type" value="Genomic_DNA"/>
</dbReference>
<proteinExistence type="predicted"/>
<sequence>MNYLQSHEQVNNKAWELTTKWRSLSSVFFLGFLLFLFLASSSLS</sequence>
<organism evidence="2">
    <name type="scientific">Sinorhizobium medicae</name>
    <dbReference type="NCBI Taxonomy" id="110321"/>
    <lineage>
        <taxon>Bacteria</taxon>
        <taxon>Pseudomonadati</taxon>
        <taxon>Pseudomonadota</taxon>
        <taxon>Alphaproteobacteria</taxon>
        <taxon>Hyphomicrobiales</taxon>
        <taxon>Rhizobiaceae</taxon>
        <taxon>Sinorhizobium/Ensifer group</taxon>
        <taxon>Sinorhizobium</taxon>
    </lineage>
</organism>
<reference evidence="2" key="1">
    <citation type="submission" date="2019-06" db="EMBL/GenBank/DDBJ databases">
        <authorList>
            <person name="Le Quere A."/>
            <person name="Colella S."/>
        </authorList>
    </citation>
    <scope>NUCLEOTIDE SEQUENCE</scope>
    <source>
        <strain evidence="2">EmedicaeMD41</strain>
    </source>
</reference>
<protein>
    <submittedName>
        <fullName evidence="2">Uncharacterized protein</fullName>
    </submittedName>
</protein>
<dbReference type="Proteomes" id="UP000507954">
    <property type="component" value="Unassembled WGS sequence"/>
</dbReference>
<keyword evidence="1" id="KW-0472">Membrane</keyword>
<accession>A0A508WX30</accession>
<feature type="transmembrane region" description="Helical" evidence="1">
    <location>
        <begin position="21"/>
        <end position="39"/>
    </location>
</feature>
<keyword evidence="1" id="KW-1133">Transmembrane helix</keyword>
<dbReference type="AlphaFoldDB" id="A0A508WX30"/>
<evidence type="ECO:0000256" key="1">
    <source>
        <dbReference type="SAM" id="Phobius"/>
    </source>
</evidence>
<name>A0A508WX30_9HYPH</name>
<keyword evidence="1" id="KW-0812">Transmembrane</keyword>
<evidence type="ECO:0000313" key="2">
    <source>
        <dbReference type="EMBL" id="VTZ61796.1"/>
    </source>
</evidence>